<evidence type="ECO:0000259" key="6">
    <source>
        <dbReference type="PROSITE" id="PS51387"/>
    </source>
</evidence>
<dbReference type="EMBL" id="SMFY01000001">
    <property type="protein sequence ID" value="TCK30372.1"/>
    <property type="molecule type" value="Genomic_DNA"/>
</dbReference>
<evidence type="ECO:0000256" key="3">
    <source>
        <dbReference type="ARBA" id="ARBA00022630"/>
    </source>
</evidence>
<dbReference type="PANTHER" id="PTHR42973:SF39">
    <property type="entry name" value="FAD-BINDING PCMH-TYPE DOMAIN-CONTAINING PROTEIN"/>
    <property type="match status" value="1"/>
</dbReference>
<proteinExistence type="inferred from homology"/>
<dbReference type="RefSeq" id="WP_207907657.1">
    <property type="nucleotide sequence ID" value="NZ_SMFY01000001.1"/>
</dbReference>
<dbReference type="GO" id="GO:0071949">
    <property type="term" value="F:FAD binding"/>
    <property type="evidence" value="ECO:0007669"/>
    <property type="project" value="InterPro"/>
</dbReference>
<dbReference type="GO" id="GO:0016491">
    <property type="term" value="F:oxidoreductase activity"/>
    <property type="evidence" value="ECO:0007669"/>
    <property type="project" value="UniProtKB-KW"/>
</dbReference>
<dbReference type="Pfam" id="PF08031">
    <property type="entry name" value="BBE"/>
    <property type="match status" value="1"/>
</dbReference>
<evidence type="ECO:0000313" key="7">
    <source>
        <dbReference type="EMBL" id="TCK30372.1"/>
    </source>
</evidence>
<dbReference type="PANTHER" id="PTHR42973">
    <property type="entry name" value="BINDING OXIDOREDUCTASE, PUTATIVE (AFU_ORTHOLOGUE AFUA_1G17690)-RELATED"/>
    <property type="match status" value="1"/>
</dbReference>
<accession>A0A4R1IGJ0</accession>
<keyword evidence="3" id="KW-0285">Flavoprotein</keyword>
<evidence type="ECO:0000256" key="5">
    <source>
        <dbReference type="ARBA" id="ARBA00023002"/>
    </source>
</evidence>
<dbReference type="InterPro" id="IPR016169">
    <property type="entry name" value="FAD-bd_PCMH_sub2"/>
</dbReference>
<dbReference type="SUPFAM" id="SSF56176">
    <property type="entry name" value="FAD-binding/transporter-associated domain-like"/>
    <property type="match status" value="1"/>
</dbReference>
<dbReference type="InterPro" id="IPR012951">
    <property type="entry name" value="BBE"/>
</dbReference>
<evidence type="ECO:0000256" key="1">
    <source>
        <dbReference type="ARBA" id="ARBA00001974"/>
    </source>
</evidence>
<evidence type="ECO:0000256" key="4">
    <source>
        <dbReference type="ARBA" id="ARBA00022827"/>
    </source>
</evidence>
<organism evidence="7 8">
    <name type="scientific">Ancylobacter aquaticus</name>
    <dbReference type="NCBI Taxonomy" id="100"/>
    <lineage>
        <taxon>Bacteria</taxon>
        <taxon>Pseudomonadati</taxon>
        <taxon>Pseudomonadota</taxon>
        <taxon>Alphaproteobacteria</taxon>
        <taxon>Hyphomicrobiales</taxon>
        <taxon>Xanthobacteraceae</taxon>
        <taxon>Ancylobacter</taxon>
    </lineage>
</organism>
<dbReference type="Gene3D" id="3.40.462.20">
    <property type="match status" value="1"/>
</dbReference>
<dbReference type="Gene3D" id="3.30.465.10">
    <property type="match status" value="1"/>
</dbReference>
<keyword evidence="8" id="KW-1185">Reference proteome</keyword>
<dbReference type="InterPro" id="IPR016166">
    <property type="entry name" value="FAD-bd_PCMH"/>
</dbReference>
<dbReference type="PROSITE" id="PS51318">
    <property type="entry name" value="TAT"/>
    <property type="match status" value="1"/>
</dbReference>
<dbReference type="PROSITE" id="PS51387">
    <property type="entry name" value="FAD_PCMH"/>
    <property type="match status" value="1"/>
</dbReference>
<dbReference type="InterPro" id="IPR036318">
    <property type="entry name" value="FAD-bd_PCMH-like_sf"/>
</dbReference>
<dbReference type="InterPro" id="IPR006311">
    <property type="entry name" value="TAT_signal"/>
</dbReference>
<comment type="cofactor">
    <cofactor evidence="1">
        <name>FAD</name>
        <dbReference type="ChEBI" id="CHEBI:57692"/>
    </cofactor>
</comment>
<dbReference type="AlphaFoldDB" id="A0A4R1IGJ0"/>
<comment type="caution">
    <text evidence="7">The sequence shown here is derived from an EMBL/GenBank/DDBJ whole genome shotgun (WGS) entry which is preliminary data.</text>
</comment>
<dbReference type="Pfam" id="PF01565">
    <property type="entry name" value="FAD_binding_4"/>
    <property type="match status" value="1"/>
</dbReference>
<evidence type="ECO:0000256" key="2">
    <source>
        <dbReference type="ARBA" id="ARBA00005466"/>
    </source>
</evidence>
<gene>
    <name evidence="7" type="ORF">EV667_0460</name>
</gene>
<keyword evidence="4" id="KW-0274">FAD</keyword>
<keyword evidence="5" id="KW-0560">Oxidoreductase</keyword>
<dbReference type="InterPro" id="IPR006094">
    <property type="entry name" value="Oxid_FAD_bind_N"/>
</dbReference>
<dbReference type="InterPro" id="IPR050416">
    <property type="entry name" value="FAD-linked_Oxidoreductase"/>
</dbReference>
<reference evidence="7 8" key="1">
    <citation type="submission" date="2019-03" db="EMBL/GenBank/DDBJ databases">
        <title>Genomic Encyclopedia of Type Strains, Phase IV (KMG-IV): sequencing the most valuable type-strain genomes for metagenomic binning, comparative biology and taxonomic classification.</title>
        <authorList>
            <person name="Goeker M."/>
        </authorList>
    </citation>
    <scope>NUCLEOTIDE SEQUENCE [LARGE SCALE GENOMIC DNA]</scope>
    <source>
        <strain evidence="7 8">DSM 101</strain>
    </source>
</reference>
<evidence type="ECO:0000313" key="8">
    <source>
        <dbReference type="Proteomes" id="UP000295030"/>
    </source>
</evidence>
<feature type="domain" description="FAD-binding PCMH-type" evidence="6">
    <location>
        <begin position="74"/>
        <end position="245"/>
    </location>
</feature>
<name>A0A4R1IGJ0_ANCAQ</name>
<protein>
    <submittedName>
        <fullName evidence="7">FAD/FMN-containing dehydrogenase</fullName>
    </submittedName>
</protein>
<dbReference type="Proteomes" id="UP000295030">
    <property type="component" value="Unassembled WGS sequence"/>
</dbReference>
<sequence length="502" mass="55162">MATTFSRRGFLGAGVGAGATLAGATGAPNAAFAQFAINAGDGGLLALARDMQGRLLLPDDYAYRYSARSNNARYDNVLPRAIALCASESDVVRCLRWARDNREVFAVRSGGHSYAGYSTTPGLLIDMRALNRISVDPDQQTLTVQGGATNQDVANVLSAYPFAIPSGRCPTVGVTGLTLGGGWGFASTHAGLTCDRLLSTDLVPAGLEPITASAQTNADLFWALRGSGGGNFGVHTRLTYRMVPVHEVTVFNIVWPAQKQVELMLALQDLQLSNPRDISTRSKVAAERAGAFLGRDQFAAQTLGVFYGPESAFRELIQPLFRLLEPARAHIRQMGYWEARDYLVTDDPEGFFDVRSSMVQEQLAADALEASLSWMSKWPGGSMRQANMGILFAIGGAVGDKKPDETAYVHRGSNFIFEMERTWSPLDPPQLLEQQARWLDDYFADMQRFVLPRSYVNFPDRTLKDWQQAYYGENLARLSTVKRRYDPDNLFRFQQSIPLSPA</sequence>
<comment type="similarity">
    <text evidence="2">Belongs to the oxygen-dependent FAD-linked oxidoreductase family.</text>
</comment>